<comment type="subcellular location">
    <subcellularLocation>
        <location evidence="1">Cell membrane</location>
        <topology evidence="1">Multi-pass membrane protein</topology>
    </subcellularLocation>
</comment>
<accession>A0A1C4G0F0</accession>
<protein>
    <submittedName>
        <fullName evidence="8">Amino acid/polyamine/organocation transporter, APC superfamily</fullName>
    </submittedName>
</protein>
<feature type="transmembrane region" description="Helical" evidence="7">
    <location>
        <begin position="405"/>
        <end position="422"/>
    </location>
</feature>
<feature type="transmembrane region" description="Helical" evidence="7">
    <location>
        <begin position="261"/>
        <end position="284"/>
    </location>
</feature>
<feature type="transmembrane region" description="Helical" evidence="7">
    <location>
        <begin position="377"/>
        <end position="399"/>
    </location>
</feature>
<name>A0A1C4G0F0_9BACT</name>
<keyword evidence="2" id="KW-0813">Transport</keyword>
<evidence type="ECO:0000256" key="1">
    <source>
        <dbReference type="ARBA" id="ARBA00004651"/>
    </source>
</evidence>
<sequence>MLRPAQLAAVIFLTVSGGPYGLEPLLLYGGNNAILLLLVVPLLWDLPTIFTVMELNSMMPLNGGYYQWVKQGLGLRWAFYEGWWTWLYTFVDLAIYPVLFVEYASFFFPAIAAYKLPICWAIIWGGAWLNIRGIVPVGKAAVVLGVVVVLPFAILAGMALWHSPVGHLWQLPRPAGGMSLSAIGMGLYTVMWNFLGWDNATTYAEEVDHPVRSYLWSLGAAFLLIFVLYFVTVLVALHAGVDVVTLQEVGFPVLGTVIGGWWLGALLSLGGMASALGLFSAVMLSVSRMPKAMADDRLLPPVLSREHRRYETPWISILCCAVVVSLLVIWTFEDLLIIDITLYGTALFLEFIALIILRIKAPQWERPFRIPLGIPGLCIMTLLPLIVFGVAFSGALMAGQNNQPLLFSVIALISGEVVWQGIRRIHHPANKI</sequence>
<feature type="transmembrane region" description="Helical" evidence="7">
    <location>
        <begin position="77"/>
        <end position="100"/>
    </location>
</feature>
<keyword evidence="3" id="KW-1003">Cell membrane</keyword>
<reference evidence="8 9" key="1">
    <citation type="submission" date="2016-08" db="EMBL/GenBank/DDBJ databases">
        <authorList>
            <person name="Seilhamer J.J."/>
        </authorList>
    </citation>
    <scope>NUCLEOTIDE SEQUENCE [LARGE SCALE GENOMIC DNA]</scope>
    <source>
        <strain evidence="8 9">A37T2</strain>
    </source>
</reference>
<dbReference type="PANTHER" id="PTHR45826:SF2">
    <property type="entry name" value="AMINO ACID TRANSPORTER"/>
    <property type="match status" value="1"/>
</dbReference>
<proteinExistence type="predicted"/>
<keyword evidence="4 7" id="KW-0812">Transmembrane</keyword>
<dbReference type="Proteomes" id="UP000242818">
    <property type="component" value="Unassembled WGS sequence"/>
</dbReference>
<dbReference type="Pfam" id="PF13520">
    <property type="entry name" value="AA_permease_2"/>
    <property type="match status" value="1"/>
</dbReference>
<evidence type="ECO:0000256" key="7">
    <source>
        <dbReference type="SAM" id="Phobius"/>
    </source>
</evidence>
<keyword evidence="9" id="KW-1185">Reference proteome</keyword>
<organism evidence="8 9">
    <name type="scientific">Chitinophaga costaii</name>
    <dbReference type="NCBI Taxonomy" id="1335309"/>
    <lineage>
        <taxon>Bacteria</taxon>
        <taxon>Pseudomonadati</taxon>
        <taxon>Bacteroidota</taxon>
        <taxon>Chitinophagia</taxon>
        <taxon>Chitinophagales</taxon>
        <taxon>Chitinophagaceae</taxon>
        <taxon>Chitinophaga</taxon>
    </lineage>
</organism>
<feature type="transmembrane region" description="Helical" evidence="7">
    <location>
        <begin position="215"/>
        <end position="241"/>
    </location>
</feature>
<dbReference type="PIRSF" id="PIRSF006060">
    <property type="entry name" value="AA_transporter"/>
    <property type="match status" value="1"/>
</dbReference>
<evidence type="ECO:0000256" key="3">
    <source>
        <dbReference type="ARBA" id="ARBA00022475"/>
    </source>
</evidence>
<feature type="transmembrane region" description="Helical" evidence="7">
    <location>
        <begin position="175"/>
        <end position="195"/>
    </location>
</feature>
<dbReference type="GO" id="GO:0005886">
    <property type="term" value="C:plasma membrane"/>
    <property type="evidence" value="ECO:0007669"/>
    <property type="project" value="UniProtKB-SubCell"/>
</dbReference>
<keyword evidence="6 7" id="KW-0472">Membrane</keyword>
<evidence type="ECO:0000256" key="2">
    <source>
        <dbReference type="ARBA" id="ARBA00022448"/>
    </source>
</evidence>
<evidence type="ECO:0000313" key="9">
    <source>
        <dbReference type="Proteomes" id="UP000242818"/>
    </source>
</evidence>
<dbReference type="Gene3D" id="1.20.1740.10">
    <property type="entry name" value="Amino acid/polyamine transporter I"/>
    <property type="match status" value="1"/>
</dbReference>
<feature type="transmembrane region" description="Helical" evidence="7">
    <location>
        <begin position="313"/>
        <end position="330"/>
    </location>
</feature>
<feature type="transmembrane region" description="Helical" evidence="7">
    <location>
        <begin position="336"/>
        <end position="357"/>
    </location>
</feature>
<dbReference type="STRING" id="1335309.GA0116948_11913"/>
<dbReference type="PANTHER" id="PTHR45826">
    <property type="entry name" value="POLYAMINE TRANSPORTER PUT1"/>
    <property type="match status" value="1"/>
</dbReference>
<evidence type="ECO:0000256" key="4">
    <source>
        <dbReference type="ARBA" id="ARBA00022692"/>
    </source>
</evidence>
<evidence type="ECO:0000313" key="8">
    <source>
        <dbReference type="EMBL" id="SCC61604.1"/>
    </source>
</evidence>
<evidence type="ECO:0000256" key="6">
    <source>
        <dbReference type="ARBA" id="ARBA00023136"/>
    </source>
</evidence>
<gene>
    <name evidence="8" type="ORF">GA0116948_11913</name>
</gene>
<dbReference type="InterPro" id="IPR044566">
    <property type="entry name" value="RMV1-like"/>
</dbReference>
<dbReference type="EMBL" id="FMAR01000019">
    <property type="protein sequence ID" value="SCC61604.1"/>
    <property type="molecule type" value="Genomic_DNA"/>
</dbReference>
<feature type="transmembrane region" description="Helical" evidence="7">
    <location>
        <begin position="33"/>
        <end position="56"/>
    </location>
</feature>
<evidence type="ECO:0000256" key="5">
    <source>
        <dbReference type="ARBA" id="ARBA00022989"/>
    </source>
</evidence>
<dbReference type="GO" id="GO:0022857">
    <property type="term" value="F:transmembrane transporter activity"/>
    <property type="evidence" value="ECO:0007669"/>
    <property type="project" value="InterPro"/>
</dbReference>
<keyword evidence="5 7" id="KW-1133">Transmembrane helix</keyword>
<feature type="transmembrane region" description="Helical" evidence="7">
    <location>
        <begin position="106"/>
        <end position="129"/>
    </location>
</feature>
<dbReference type="InterPro" id="IPR002293">
    <property type="entry name" value="AA/rel_permease1"/>
</dbReference>
<feature type="transmembrane region" description="Helical" evidence="7">
    <location>
        <begin position="141"/>
        <end position="163"/>
    </location>
</feature>
<dbReference type="AlphaFoldDB" id="A0A1C4G0F0"/>